<proteinExistence type="predicted"/>
<dbReference type="OrthoDB" id="9794225at2"/>
<dbReference type="PANTHER" id="PTHR10846:SF8">
    <property type="entry name" value="INNER MEMBRANE PROTEIN YRBG"/>
    <property type="match status" value="1"/>
</dbReference>
<organism evidence="7 8">
    <name type="scientific">Longibacter salinarum</name>
    <dbReference type="NCBI Taxonomy" id="1850348"/>
    <lineage>
        <taxon>Bacteria</taxon>
        <taxon>Pseudomonadati</taxon>
        <taxon>Rhodothermota</taxon>
        <taxon>Rhodothermia</taxon>
        <taxon>Rhodothermales</taxon>
        <taxon>Salisaetaceae</taxon>
        <taxon>Longibacter</taxon>
    </lineage>
</organism>
<evidence type="ECO:0000313" key="8">
    <source>
        <dbReference type="Proteomes" id="UP000220102"/>
    </source>
</evidence>
<keyword evidence="8" id="KW-1185">Reference proteome</keyword>
<evidence type="ECO:0000256" key="3">
    <source>
        <dbReference type="ARBA" id="ARBA00022989"/>
    </source>
</evidence>
<sequence>MLFPLLSVGAGLVFLAGGADVLVRGATSVARRVGITPLVIGLTVVAMATSLPELLVSLDAAFRGSPGVALGNVVGSNIANIGLILGGAALLGPIGVQAQIIRIDGPILVGCSALMLAIGADGTLSRFDGALLVIGLVTYIVYSIRKSREEPRADLLQKEFEGGLAKQHALWLDLLYLGGGLAALLFGADRLVEGAIEIAGTLGVSDSVVGLTVVAIGTSLPELATSVTAAYRGEGDIAIGNAVGSSIFNLLGILGLTVLVHPLDTSGFRALDGLVMAGFAIALLPLLRSGFSLSRREGAALVTVYVVYLVSVAVM</sequence>
<dbReference type="AlphaFoldDB" id="A0A2A8D398"/>
<dbReference type="GO" id="GO:0006874">
    <property type="term" value="P:intracellular calcium ion homeostasis"/>
    <property type="evidence" value="ECO:0007669"/>
    <property type="project" value="TreeGrafter"/>
</dbReference>
<keyword evidence="2 5" id="KW-0812">Transmembrane</keyword>
<comment type="caution">
    <text evidence="7">The sequence shown here is derived from an EMBL/GenBank/DDBJ whole genome shotgun (WGS) entry which is preliminary data.</text>
</comment>
<feature type="transmembrane region" description="Helical" evidence="5">
    <location>
        <begin position="68"/>
        <end position="91"/>
    </location>
</feature>
<feature type="domain" description="Sodium/calcium exchanger membrane region" evidence="6">
    <location>
        <begin position="174"/>
        <end position="311"/>
    </location>
</feature>
<evidence type="ECO:0000256" key="4">
    <source>
        <dbReference type="ARBA" id="ARBA00023136"/>
    </source>
</evidence>
<dbReference type="InterPro" id="IPR004837">
    <property type="entry name" value="NaCa_Exmemb"/>
</dbReference>
<dbReference type="PANTHER" id="PTHR10846">
    <property type="entry name" value="SODIUM/POTASSIUM/CALCIUM EXCHANGER"/>
    <property type="match status" value="1"/>
</dbReference>
<feature type="transmembrane region" description="Helical" evidence="5">
    <location>
        <begin position="238"/>
        <end position="260"/>
    </location>
</feature>
<evidence type="ECO:0000313" key="7">
    <source>
        <dbReference type="EMBL" id="PEN15273.1"/>
    </source>
</evidence>
<accession>A0A2A8D398</accession>
<dbReference type="EMBL" id="PDEQ01000001">
    <property type="protein sequence ID" value="PEN15273.1"/>
    <property type="molecule type" value="Genomic_DNA"/>
</dbReference>
<dbReference type="NCBIfam" id="TIGR00367">
    <property type="entry name" value="calcium/sodium antiporter"/>
    <property type="match status" value="1"/>
</dbReference>
<dbReference type="Pfam" id="PF01699">
    <property type="entry name" value="Na_Ca_ex"/>
    <property type="match status" value="2"/>
</dbReference>
<feature type="transmembrane region" description="Helical" evidence="5">
    <location>
        <begin position="208"/>
        <end position="231"/>
    </location>
</feature>
<dbReference type="InterPro" id="IPR044880">
    <property type="entry name" value="NCX_ion-bd_dom_sf"/>
</dbReference>
<feature type="transmembrane region" description="Helical" evidence="5">
    <location>
        <begin position="266"/>
        <end position="286"/>
    </location>
</feature>
<dbReference type="RefSeq" id="WP_098074173.1">
    <property type="nucleotide sequence ID" value="NZ_PDEQ01000001.1"/>
</dbReference>
<evidence type="ECO:0000259" key="6">
    <source>
        <dbReference type="Pfam" id="PF01699"/>
    </source>
</evidence>
<keyword evidence="4 5" id="KW-0472">Membrane</keyword>
<feature type="transmembrane region" description="Helical" evidence="5">
    <location>
        <begin position="298"/>
        <end position="314"/>
    </location>
</feature>
<dbReference type="GO" id="GO:0008273">
    <property type="term" value="F:calcium, potassium:sodium antiporter activity"/>
    <property type="evidence" value="ECO:0007669"/>
    <property type="project" value="TreeGrafter"/>
</dbReference>
<dbReference type="Proteomes" id="UP000220102">
    <property type="component" value="Unassembled WGS sequence"/>
</dbReference>
<protein>
    <submittedName>
        <fullName evidence="7">Sodium:calcium antiporter</fullName>
    </submittedName>
</protein>
<evidence type="ECO:0000256" key="1">
    <source>
        <dbReference type="ARBA" id="ARBA00004141"/>
    </source>
</evidence>
<dbReference type="InterPro" id="IPR004481">
    <property type="entry name" value="K/Na/Ca-exchanger"/>
</dbReference>
<gene>
    <name evidence="7" type="ORF">CRI94_03060</name>
</gene>
<name>A0A2A8D398_9BACT</name>
<reference evidence="7 8" key="1">
    <citation type="submission" date="2017-10" db="EMBL/GenBank/DDBJ databases">
        <title>Draft genome of Longibacter Salinarum.</title>
        <authorList>
            <person name="Goh K.M."/>
            <person name="Shamsir M.S."/>
            <person name="Lim S.W."/>
        </authorList>
    </citation>
    <scope>NUCLEOTIDE SEQUENCE [LARGE SCALE GENOMIC DNA]</scope>
    <source>
        <strain evidence="7 8">KCTC 52045</strain>
    </source>
</reference>
<dbReference type="GO" id="GO:0005262">
    <property type="term" value="F:calcium channel activity"/>
    <property type="evidence" value="ECO:0007669"/>
    <property type="project" value="TreeGrafter"/>
</dbReference>
<comment type="subcellular location">
    <subcellularLocation>
        <location evidence="1">Membrane</location>
        <topology evidence="1">Multi-pass membrane protein</topology>
    </subcellularLocation>
</comment>
<evidence type="ECO:0000256" key="5">
    <source>
        <dbReference type="SAM" id="Phobius"/>
    </source>
</evidence>
<feature type="transmembrane region" description="Helical" evidence="5">
    <location>
        <begin position="35"/>
        <end position="56"/>
    </location>
</feature>
<feature type="transmembrane region" description="Helical" evidence="5">
    <location>
        <begin position="124"/>
        <end position="142"/>
    </location>
</feature>
<feature type="transmembrane region" description="Helical" evidence="5">
    <location>
        <begin position="170"/>
        <end position="188"/>
    </location>
</feature>
<feature type="domain" description="Sodium/calcium exchanger membrane region" evidence="6">
    <location>
        <begin position="6"/>
        <end position="144"/>
    </location>
</feature>
<evidence type="ECO:0000256" key="2">
    <source>
        <dbReference type="ARBA" id="ARBA00022692"/>
    </source>
</evidence>
<keyword evidence="3 5" id="KW-1133">Transmembrane helix</keyword>
<dbReference type="Gene3D" id="1.20.1420.30">
    <property type="entry name" value="NCX, central ion-binding region"/>
    <property type="match status" value="1"/>
</dbReference>
<dbReference type="GO" id="GO:0005886">
    <property type="term" value="C:plasma membrane"/>
    <property type="evidence" value="ECO:0007669"/>
    <property type="project" value="TreeGrafter"/>
</dbReference>